<dbReference type="PROSITE" id="PS50279">
    <property type="entry name" value="BPTI_KUNITZ_2"/>
    <property type="match status" value="1"/>
</dbReference>
<sequence>LNIYEHLKHIYIYIFFSHLRVNHELANYRNRERVPLDSGLINPNTGVYVQCSPTDPSPCQAGFICVKSVLFNSHICCSNTAVDNKRSGSILEQGDETCLVSPSFAEFVCSQARDIGSVCTTSTPTITRYYFDATNGLCRSFEFTQCGGNENNFPTLQ</sequence>
<keyword evidence="2" id="KW-1185">Reference proteome</keyword>
<dbReference type="Proteomes" id="UP000887564">
    <property type="component" value="Unplaced"/>
</dbReference>
<dbReference type="GO" id="GO:0004867">
    <property type="term" value="F:serine-type endopeptidase inhibitor activity"/>
    <property type="evidence" value="ECO:0007669"/>
    <property type="project" value="InterPro"/>
</dbReference>
<organism evidence="2 3">
    <name type="scientific">Parascaris equorum</name>
    <name type="common">Equine roundworm</name>
    <dbReference type="NCBI Taxonomy" id="6256"/>
    <lineage>
        <taxon>Eukaryota</taxon>
        <taxon>Metazoa</taxon>
        <taxon>Ecdysozoa</taxon>
        <taxon>Nematoda</taxon>
        <taxon>Chromadorea</taxon>
        <taxon>Rhabditida</taxon>
        <taxon>Spirurina</taxon>
        <taxon>Ascaridomorpha</taxon>
        <taxon>Ascaridoidea</taxon>
        <taxon>Ascarididae</taxon>
        <taxon>Parascaris</taxon>
    </lineage>
</organism>
<dbReference type="SMART" id="SM00289">
    <property type="entry name" value="WR1"/>
    <property type="match status" value="1"/>
</dbReference>
<accession>A0A914SHH4</accession>
<evidence type="ECO:0000259" key="1">
    <source>
        <dbReference type="PROSITE" id="PS50279"/>
    </source>
</evidence>
<dbReference type="InterPro" id="IPR053014">
    <property type="entry name" value="Cuticle_assoc_divergent"/>
</dbReference>
<dbReference type="CDD" id="cd00109">
    <property type="entry name" value="Kunitz-type"/>
    <property type="match status" value="1"/>
</dbReference>
<evidence type="ECO:0000313" key="2">
    <source>
        <dbReference type="Proteomes" id="UP000887564"/>
    </source>
</evidence>
<dbReference type="Pfam" id="PF14625">
    <property type="entry name" value="Lustrin_cystein"/>
    <property type="match status" value="1"/>
</dbReference>
<name>A0A914SHH4_PAREQ</name>
<dbReference type="Gene3D" id="4.10.410.10">
    <property type="entry name" value="Pancreatic trypsin inhibitor Kunitz domain"/>
    <property type="match status" value="1"/>
</dbReference>
<dbReference type="SUPFAM" id="SSF57362">
    <property type="entry name" value="BPTI-like"/>
    <property type="match status" value="1"/>
</dbReference>
<dbReference type="InterPro" id="IPR002223">
    <property type="entry name" value="Kunitz_BPTI"/>
</dbReference>
<protein>
    <submittedName>
        <fullName evidence="3">BPTI/Kunitz inhibitor domain-containing protein</fullName>
    </submittedName>
</protein>
<dbReference type="InterPro" id="IPR028150">
    <property type="entry name" value="Lustrin_cystein"/>
</dbReference>
<dbReference type="InterPro" id="IPR036880">
    <property type="entry name" value="Kunitz_BPTI_sf"/>
</dbReference>
<dbReference type="PANTHER" id="PTHR46339">
    <property type="entry name" value="PROTEIN CBG15282-RELATED"/>
    <property type="match status" value="1"/>
</dbReference>
<dbReference type="PANTHER" id="PTHR46339:SF10">
    <property type="entry name" value="BPTI_KUNITZ INHIBITOR DOMAIN-CONTAINING PROTEIN"/>
    <property type="match status" value="1"/>
</dbReference>
<reference evidence="3" key="1">
    <citation type="submission" date="2022-11" db="UniProtKB">
        <authorList>
            <consortium name="WormBaseParasite"/>
        </authorList>
    </citation>
    <scope>IDENTIFICATION</scope>
</reference>
<dbReference type="Pfam" id="PF00014">
    <property type="entry name" value="Kunitz_BPTI"/>
    <property type="match status" value="1"/>
</dbReference>
<dbReference type="WBParaSite" id="PEQ_0001342601-mRNA-1">
    <property type="protein sequence ID" value="PEQ_0001342601-mRNA-1"/>
    <property type="gene ID" value="PEQ_0001342601"/>
</dbReference>
<evidence type="ECO:0000313" key="3">
    <source>
        <dbReference type="WBParaSite" id="PEQ_0001342601-mRNA-1"/>
    </source>
</evidence>
<dbReference type="AlphaFoldDB" id="A0A914SHH4"/>
<feature type="domain" description="BPTI/Kunitz inhibitor" evidence="1">
    <location>
        <begin position="109"/>
        <end position="157"/>
    </location>
</feature>
<dbReference type="SMART" id="SM00131">
    <property type="entry name" value="KU"/>
    <property type="match status" value="1"/>
</dbReference>
<dbReference type="InterPro" id="IPR006150">
    <property type="entry name" value="Cys_repeat_1"/>
</dbReference>
<proteinExistence type="predicted"/>